<dbReference type="Gene3D" id="3.10.129.10">
    <property type="entry name" value="Hotdog Thioesterase"/>
    <property type="match status" value="1"/>
</dbReference>
<accession>A0ABY5MBC8</accession>
<proteinExistence type="predicted"/>
<evidence type="ECO:0000313" key="1">
    <source>
        <dbReference type="EMBL" id="UUP14305.1"/>
    </source>
</evidence>
<protein>
    <recommendedName>
        <fullName evidence="3">Thioesterase family protein</fullName>
    </recommendedName>
</protein>
<dbReference type="RefSeq" id="WP_232398130.1">
    <property type="nucleotide sequence ID" value="NZ_CP102173.1"/>
</dbReference>
<name>A0ABY5MBC8_9ACTN</name>
<dbReference type="EMBL" id="CP102173">
    <property type="protein sequence ID" value="UUP14305.1"/>
    <property type="molecule type" value="Genomic_DNA"/>
</dbReference>
<dbReference type="InterPro" id="IPR029069">
    <property type="entry name" value="HotDog_dom_sf"/>
</dbReference>
<dbReference type="SUPFAM" id="SSF54637">
    <property type="entry name" value="Thioesterase/thiol ester dehydrase-isomerase"/>
    <property type="match status" value="1"/>
</dbReference>
<reference evidence="1 2" key="1">
    <citation type="submission" date="2022-08" db="EMBL/GenBank/DDBJ databases">
        <title>novel species in genus Aeromicrobium.</title>
        <authorList>
            <person name="Ye L."/>
        </authorList>
    </citation>
    <scope>NUCLEOTIDE SEQUENCE [LARGE SCALE GENOMIC DNA]</scope>
    <source>
        <strain evidence="2">zg-Y1379</strain>
    </source>
</reference>
<evidence type="ECO:0008006" key="3">
    <source>
        <dbReference type="Google" id="ProtNLM"/>
    </source>
</evidence>
<gene>
    <name evidence="1" type="ORF">NQV15_03025</name>
</gene>
<keyword evidence="2" id="KW-1185">Reference proteome</keyword>
<sequence>MVTIPAQFNGPEHSGNGGYVAGLLAAQLGSGPVTSTLRIPPPLDTALTWEHDSETGEVRLLTTGGAVVGSAGPGQFARDVPPAPTAAEAKQALAAYPGFTHHPFDRCFTCGTARGDGDGLRLFPGPVDEHRTAAAWTPHAAFGGADGALDVPTTWAALDCPGGWAADFTKQVMVLGRMTAEVVRPPRAGEECLVTGVLRNRDGRKFITDTALYTAGGELLGRAEQIWIQVDAEAFR</sequence>
<dbReference type="Proteomes" id="UP001316184">
    <property type="component" value="Chromosome"/>
</dbReference>
<organism evidence="1 2">
    <name type="scientific">Aeromicrobium wangtongii</name>
    <dbReference type="NCBI Taxonomy" id="2969247"/>
    <lineage>
        <taxon>Bacteria</taxon>
        <taxon>Bacillati</taxon>
        <taxon>Actinomycetota</taxon>
        <taxon>Actinomycetes</taxon>
        <taxon>Propionibacteriales</taxon>
        <taxon>Nocardioidaceae</taxon>
        <taxon>Aeromicrobium</taxon>
    </lineage>
</organism>
<evidence type="ECO:0000313" key="2">
    <source>
        <dbReference type="Proteomes" id="UP001316184"/>
    </source>
</evidence>